<dbReference type="Gene3D" id="1.10.455.10">
    <property type="entry name" value="Ribosomal protein S7 domain"/>
    <property type="match status" value="1"/>
</dbReference>
<comment type="similarity">
    <text evidence="1 7">Belongs to the universal ribosomal protein uS7 family.</text>
</comment>
<dbReference type="InterPro" id="IPR005717">
    <property type="entry name" value="Ribosomal_uS7_bac/org-type"/>
</dbReference>
<comment type="caution">
    <text evidence="9">The sequence shown here is derived from an EMBL/GenBank/DDBJ whole genome shotgun (WGS) entry which is preliminary data.</text>
</comment>
<accession>A0A347ZVD2</accession>
<dbReference type="GO" id="GO:0000049">
    <property type="term" value="F:tRNA binding"/>
    <property type="evidence" value="ECO:0007669"/>
    <property type="project" value="UniProtKB-UniRule"/>
</dbReference>
<evidence type="ECO:0000259" key="8">
    <source>
        <dbReference type="Pfam" id="PF00177"/>
    </source>
</evidence>
<keyword evidence="3 7" id="KW-0699">rRNA-binding</keyword>
<dbReference type="OrthoDB" id="9807653at2"/>
<dbReference type="NCBIfam" id="TIGR01029">
    <property type="entry name" value="rpsG_bact"/>
    <property type="match status" value="1"/>
</dbReference>
<sequence>MRRTKPEKRTVEPDLRYNNTNVQVLINHVLIQGKKSTATRIVYDALDIVEDKTKKNAAEVLDTAFKNVGPVMEVRPRRVGGATYQVPMEVEPDRKLTLAIRWILGATRSRAGKSFAEKLSAEILDAANNQGSAIKKKEETHKMAEANRAFSHFRF</sequence>
<dbReference type="PIRSF" id="PIRSF002122">
    <property type="entry name" value="RPS7p_RPS7a_RPS5e_RPS7o"/>
    <property type="match status" value="1"/>
</dbReference>
<protein>
    <recommendedName>
        <fullName evidence="7">Small ribosomal subunit protein uS7</fullName>
    </recommendedName>
</protein>
<dbReference type="SUPFAM" id="SSF47973">
    <property type="entry name" value="Ribosomal protein S7"/>
    <property type="match status" value="1"/>
</dbReference>
<organism evidence="9 10">
    <name type="scientific">Pelolinea submarina</name>
    <dbReference type="NCBI Taxonomy" id="913107"/>
    <lineage>
        <taxon>Bacteria</taxon>
        <taxon>Bacillati</taxon>
        <taxon>Chloroflexota</taxon>
        <taxon>Anaerolineae</taxon>
        <taxon>Anaerolineales</taxon>
        <taxon>Anaerolineaceae</taxon>
        <taxon>Pelolinea</taxon>
    </lineage>
</organism>
<evidence type="ECO:0000256" key="3">
    <source>
        <dbReference type="ARBA" id="ARBA00022730"/>
    </source>
</evidence>
<dbReference type="FunFam" id="1.10.455.10:FF:000001">
    <property type="entry name" value="30S ribosomal protein S7"/>
    <property type="match status" value="1"/>
</dbReference>
<dbReference type="PANTHER" id="PTHR11205">
    <property type="entry name" value="RIBOSOMAL PROTEIN S7"/>
    <property type="match status" value="1"/>
</dbReference>
<dbReference type="EMBL" id="QUMS01000003">
    <property type="protein sequence ID" value="REG06960.1"/>
    <property type="molecule type" value="Genomic_DNA"/>
</dbReference>
<evidence type="ECO:0000256" key="2">
    <source>
        <dbReference type="ARBA" id="ARBA00022555"/>
    </source>
</evidence>
<dbReference type="InterPro" id="IPR000235">
    <property type="entry name" value="Ribosomal_uS7"/>
</dbReference>
<dbReference type="InterPro" id="IPR023798">
    <property type="entry name" value="Ribosomal_uS7_dom"/>
</dbReference>
<dbReference type="HAMAP" id="MF_00480_B">
    <property type="entry name" value="Ribosomal_uS7_B"/>
    <property type="match status" value="1"/>
</dbReference>
<evidence type="ECO:0000313" key="10">
    <source>
        <dbReference type="Proteomes" id="UP000256388"/>
    </source>
</evidence>
<evidence type="ECO:0000256" key="5">
    <source>
        <dbReference type="ARBA" id="ARBA00022980"/>
    </source>
</evidence>
<dbReference type="GO" id="GO:0015935">
    <property type="term" value="C:small ribosomal subunit"/>
    <property type="evidence" value="ECO:0007669"/>
    <property type="project" value="InterPro"/>
</dbReference>
<comment type="subunit">
    <text evidence="7">Part of the 30S ribosomal subunit. Contacts proteins S9 and S11.</text>
</comment>
<keyword evidence="5 7" id="KW-0689">Ribosomal protein</keyword>
<gene>
    <name evidence="7" type="primary">rpsG</name>
    <name evidence="9" type="ORF">DFR64_2160</name>
</gene>
<evidence type="ECO:0000256" key="4">
    <source>
        <dbReference type="ARBA" id="ARBA00022884"/>
    </source>
</evidence>
<dbReference type="AlphaFoldDB" id="A0A347ZVD2"/>
<dbReference type="Pfam" id="PF00177">
    <property type="entry name" value="Ribosomal_S7"/>
    <property type="match status" value="1"/>
</dbReference>
<dbReference type="Proteomes" id="UP000256388">
    <property type="component" value="Unassembled WGS sequence"/>
</dbReference>
<dbReference type="RefSeq" id="WP_116225443.1">
    <property type="nucleotide sequence ID" value="NZ_AP018437.1"/>
</dbReference>
<dbReference type="CDD" id="cd14869">
    <property type="entry name" value="uS7_Bacteria"/>
    <property type="match status" value="1"/>
</dbReference>
<evidence type="ECO:0000313" key="9">
    <source>
        <dbReference type="EMBL" id="REG06960.1"/>
    </source>
</evidence>
<keyword evidence="10" id="KW-1185">Reference proteome</keyword>
<evidence type="ECO:0000256" key="6">
    <source>
        <dbReference type="ARBA" id="ARBA00023274"/>
    </source>
</evidence>
<feature type="domain" description="Small ribosomal subunit protein uS7" evidence="8">
    <location>
        <begin position="1"/>
        <end position="148"/>
    </location>
</feature>
<dbReference type="GO" id="GO:0006412">
    <property type="term" value="P:translation"/>
    <property type="evidence" value="ECO:0007669"/>
    <property type="project" value="UniProtKB-UniRule"/>
</dbReference>
<keyword evidence="6 7" id="KW-0687">Ribonucleoprotein</keyword>
<reference evidence="9 10" key="1">
    <citation type="submission" date="2018-08" db="EMBL/GenBank/DDBJ databases">
        <title>Genomic Encyclopedia of Type Strains, Phase IV (KMG-IV): sequencing the most valuable type-strain genomes for metagenomic binning, comparative biology and taxonomic classification.</title>
        <authorList>
            <person name="Goeker M."/>
        </authorList>
    </citation>
    <scope>NUCLEOTIDE SEQUENCE [LARGE SCALE GENOMIC DNA]</scope>
    <source>
        <strain evidence="9 10">DSM 23923</strain>
    </source>
</reference>
<dbReference type="InterPro" id="IPR036823">
    <property type="entry name" value="Ribosomal_uS7_dom_sf"/>
</dbReference>
<keyword evidence="2 7" id="KW-0820">tRNA-binding</keyword>
<keyword evidence="4 7" id="KW-0694">RNA-binding</keyword>
<dbReference type="GO" id="GO:0003735">
    <property type="term" value="F:structural constituent of ribosome"/>
    <property type="evidence" value="ECO:0007669"/>
    <property type="project" value="InterPro"/>
</dbReference>
<proteinExistence type="inferred from homology"/>
<dbReference type="GO" id="GO:0019843">
    <property type="term" value="F:rRNA binding"/>
    <property type="evidence" value="ECO:0007669"/>
    <property type="project" value="UniProtKB-UniRule"/>
</dbReference>
<evidence type="ECO:0000256" key="1">
    <source>
        <dbReference type="ARBA" id="ARBA00007151"/>
    </source>
</evidence>
<comment type="function">
    <text evidence="7">One of the primary rRNA binding proteins, it binds directly to 16S rRNA where it nucleates assembly of the head domain of the 30S subunit. Is located at the subunit interface close to the decoding center, probably blocks exit of the E-site tRNA.</text>
</comment>
<evidence type="ECO:0000256" key="7">
    <source>
        <dbReference type="HAMAP-Rule" id="MF_00480"/>
    </source>
</evidence>
<name>A0A347ZVD2_9CHLR</name>